<proteinExistence type="predicted"/>
<dbReference type="RefSeq" id="WP_274152059.1">
    <property type="nucleotide sequence ID" value="NZ_CP117812.1"/>
</dbReference>
<organism evidence="1 2">
    <name type="scientific">Lentisphaera profundi</name>
    <dbReference type="NCBI Taxonomy" id="1658616"/>
    <lineage>
        <taxon>Bacteria</taxon>
        <taxon>Pseudomonadati</taxon>
        <taxon>Lentisphaerota</taxon>
        <taxon>Lentisphaeria</taxon>
        <taxon>Lentisphaerales</taxon>
        <taxon>Lentisphaeraceae</taxon>
        <taxon>Lentisphaera</taxon>
    </lineage>
</organism>
<accession>A0ABY7VTP8</accession>
<dbReference type="EMBL" id="CP117812">
    <property type="protein sequence ID" value="WDE97580.1"/>
    <property type="molecule type" value="Genomic_DNA"/>
</dbReference>
<dbReference type="Proteomes" id="UP001214250">
    <property type="component" value="Chromosome 2"/>
</dbReference>
<evidence type="ECO:0000313" key="1">
    <source>
        <dbReference type="EMBL" id="WDE97580.1"/>
    </source>
</evidence>
<reference evidence="1 2" key="1">
    <citation type="submission" date="2023-02" db="EMBL/GenBank/DDBJ databases">
        <title>Genome sequence of Lentisphaera profundi SAORIC-696.</title>
        <authorList>
            <person name="Kim e."/>
            <person name="Cho J.-C."/>
            <person name="Choi A."/>
            <person name="Kang I."/>
        </authorList>
    </citation>
    <scope>NUCLEOTIDE SEQUENCE [LARGE SCALE GENOMIC DNA]</scope>
    <source>
        <strain evidence="1 2">SAORIC-696</strain>
    </source>
</reference>
<keyword evidence="2" id="KW-1185">Reference proteome</keyword>
<dbReference type="Gene3D" id="2.60.450.10">
    <property type="entry name" value="Lipopolysaccharide (LPS) transport protein A like domain"/>
    <property type="match status" value="1"/>
</dbReference>
<gene>
    <name evidence="1" type="primary">lptC</name>
    <name evidence="1" type="ORF">PQO03_17270</name>
</gene>
<name>A0ABY7VTP8_9BACT</name>
<protein>
    <submittedName>
        <fullName evidence="1">LPS export ABC transporter periplasmic protein LptC</fullName>
    </submittedName>
</protein>
<sequence length="137" mass="15743">MKFIFLMVLFLFSVQAETQLKIKNARYSDVDETGFKKMDLLADEARFYGQDIKLTKYTLNIYQKKGTPILIKSPSCLYDQGAQKIKSTEKVSITFNEGKIDGVGYDVAVNDQNIRIRSQVKAVFKVSKQEKKKETKK</sequence>
<evidence type="ECO:0000313" key="2">
    <source>
        <dbReference type="Proteomes" id="UP001214250"/>
    </source>
</evidence>